<evidence type="ECO:0000256" key="1">
    <source>
        <dbReference type="SAM" id="SignalP"/>
    </source>
</evidence>
<proteinExistence type="predicted"/>
<dbReference type="EMBL" id="CP001739">
    <property type="protein sequence ID" value="ACZ08873.1"/>
    <property type="molecule type" value="Genomic_DNA"/>
</dbReference>
<organism evidence="2 3">
    <name type="scientific">Sebaldella termitidis (strain ATCC 33386 / NCTC 11300)</name>
    <dbReference type="NCBI Taxonomy" id="526218"/>
    <lineage>
        <taxon>Bacteria</taxon>
        <taxon>Fusobacteriati</taxon>
        <taxon>Fusobacteriota</taxon>
        <taxon>Fusobacteriia</taxon>
        <taxon>Fusobacteriales</taxon>
        <taxon>Leptotrichiaceae</taxon>
        <taxon>Sebaldella</taxon>
    </lineage>
</organism>
<feature type="chain" id="PRO_5003019741" description="OstA family protein" evidence="1">
    <location>
        <begin position="20"/>
        <end position="258"/>
    </location>
</feature>
<keyword evidence="1" id="KW-0732">Signal</keyword>
<name>D1AJI5_SEBTE</name>
<reference evidence="2 3" key="2">
    <citation type="journal article" date="2010" name="Stand. Genomic Sci.">
        <title>Complete genome sequence of Sebaldella termitidis type strain (NCTC 11300).</title>
        <authorList>
            <person name="Harmon-Smith M."/>
            <person name="Celia L."/>
            <person name="Chertkov O."/>
            <person name="Lapidus A."/>
            <person name="Copeland A."/>
            <person name="Glavina Del Rio T."/>
            <person name="Nolan M."/>
            <person name="Lucas S."/>
            <person name="Tice H."/>
            <person name="Cheng J.F."/>
            <person name="Han C."/>
            <person name="Detter J.C."/>
            <person name="Bruce D."/>
            <person name="Goodwin L."/>
            <person name="Pitluck S."/>
            <person name="Pati A."/>
            <person name="Liolios K."/>
            <person name="Ivanova N."/>
            <person name="Mavromatis K."/>
            <person name="Mikhailova N."/>
            <person name="Chen A."/>
            <person name="Palaniappan K."/>
            <person name="Land M."/>
            <person name="Hauser L."/>
            <person name="Chang Y.J."/>
            <person name="Jeffries C.D."/>
            <person name="Brettin T."/>
            <person name="Goker M."/>
            <person name="Beck B."/>
            <person name="Bristow J."/>
            <person name="Eisen J.A."/>
            <person name="Markowitz V."/>
            <person name="Hugenholtz P."/>
            <person name="Kyrpides N.C."/>
            <person name="Klenk H.P."/>
            <person name="Chen F."/>
        </authorList>
    </citation>
    <scope>NUCLEOTIDE SEQUENCE [LARGE SCALE GENOMIC DNA]</scope>
    <source>
        <strain evidence="3">ATCC 33386 / NCTC 11300</strain>
    </source>
</reference>
<accession>D1AJI5</accession>
<evidence type="ECO:0000313" key="2">
    <source>
        <dbReference type="EMBL" id="ACZ08873.1"/>
    </source>
</evidence>
<evidence type="ECO:0000313" key="3">
    <source>
        <dbReference type="Proteomes" id="UP000000845"/>
    </source>
</evidence>
<gene>
    <name evidence="2" type="ordered locus">Sterm_2018</name>
</gene>
<dbReference type="STRING" id="526218.Sterm_2018"/>
<evidence type="ECO:0008006" key="4">
    <source>
        <dbReference type="Google" id="ProtNLM"/>
    </source>
</evidence>
<sequence>MKKVILMLMTLLSVGTFSASEIACVETRERPRPEGVVIKGDGIYYDNKKVDTDVEKPRILKKKYDLENFYKSDNELKLKRQGDEGYRAENNEYFITAGRLYYKNYQINKNNYKNLAAVGQVRYSTTGHCSTYTVYNDIIKADNSYIIGGNSYASINKYISDVLGNENVKLFYILLDNRLTVYNYFENGSFMNNYVYNSSKNMFIADGVQEVRDKNYKILYKTTFKNGTGYMKVYDDSLSLVEEGKYENSKKVGNWKSY</sequence>
<keyword evidence="3" id="KW-1185">Reference proteome</keyword>
<dbReference type="AlphaFoldDB" id="D1AJI5"/>
<dbReference type="RefSeq" id="WP_012861467.1">
    <property type="nucleotide sequence ID" value="NC_013517.1"/>
</dbReference>
<dbReference type="Proteomes" id="UP000000845">
    <property type="component" value="Chromosome"/>
</dbReference>
<dbReference type="HOGENOM" id="CLU_1077258_0_0_0"/>
<dbReference type="KEGG" id="str:Sterm_2018"/>
<reference evidence="3" key="1">
    <citation type="submission" date="2009-09" db="EMBL/GenBank/DDBJ databases">
        <title>The complete chromosome of Sebaldella termitidis ATCC 33386.</title>
        <authorList>
            <consortium name="US DOE Joint Genome Institute (JGI-PGF)"/>
            <person name="Lucas S."/>
            <person name="Copeland A."/>
            <person name="Lapidus A."/>
            <person name="Glavina del Rio T."/>
            <person name="Dalin E."/>
            <person name="Tice H."/>
            <person name="Bruce D."/>
            <person name="Goodwin L."/>
            <person name="Pitluck S."/>
            <person name="Kyrpides N."/>
            <person name="Mavromatis K."/>
            <person name="Ivanova N."/>
            <person name="Mikhailova N."/>
            <person name="Sims D."/>
            <person name="Meincke L."/>
            <person name="Brettin T."/>
            <person name="Detter J.C."/>
            <person name="Han C."/>
            <person name="Larimer F."/>
            <person name="Land M."/>
            <person name="Hauser L."/>
            <person name="Markowitz V."/>
            <person name="Cheng J.F."/>
            <person name="Hugenholtz P."/>
            <person name="Woyke T."/>
            <person name="Wu D."/>
            <person name="Eisen J.A."/>
        </authorList>
    </citation>
    <scope>NUCLEOTIDE SEQUENCE [LARGE SCALE GENOMIC DNA]</scope>
    <source>
        <strain evidence="3">ATCC 33386 / NCTC 11300</strain>
    </source>
</reference>
<protein>
    <recommendedName>
        <fullName evidence="4">OstA family protein</fullName>
    </recommendedName>
</protein>
<feature type="signal peptide" evidence="1">
    <location>
        <begin position="1"/>
        <end position="19"/>
    </location>
</feature>